<evidence type="ECO:0000313" key="3">
    <source>
        <dbReference type="Proteomes" id="UP000028999"/>
    </source>
</evidence>
<organism evidence="2 3">
    <name type="scientific">Brassica napus</name>
    <name type="common">Rape</name>
    <dbReference type="NCBI Taxonomy" id="3708"/>
    <lineage>
        <taxon>Eukaryota</taxon>
        <taxon>Viridiplantae</taxon>
        <taxon>Streptophyta</taxon>
        <taxon>Embryophyta</taxon>
        <taxon>Tracheophyta</taxon>
        <taxon>Spermatophyta</taxon>
        <taxon>Magnoliopsida</taxon>
        <taxon>eudicotyledons</taxon>
        <taxon>Gunneridae</taxon>
        <taxon>Pentapetalae</taxon>
        <taxon>rosids</taxon>
        <taxon>malvids</taxon>
        <taxon>Brassicales</taxon>
        <taxon>Brassicaceae</taxon>
        <taxon>Brassiceae</taxon>
        <taxon>Brassica</taxon>
    </lineage>
</organism>
<gene>
    <name evidence="2" type="primary">BnaC01g21320D</name>
    <name evidence="2" type="ORF">GSBRNA2T00058967001</name>
</gene>
<evidence type="ECO:0000313" key="2">
    <source>
        <dbReference type="EMBL" id="CDY35610.1"/>
    </source>
</evidence>
<dbReference type="EMBL" id="LK032356">
    <property type="protein sequence ID" value="CDY35610.1"/>
    <property type="molecule type" value="Genomic_DNA"/>
</dbReference>
<dbReference type="AlphaFoldDB" id="A0A078HB44"/>
<keyword evidence="1" id="KW-0732">Signal</keyword>
<keyword evidence="3" id="KW-1185">Reference proteome</keyword>
<proteinExistence type="predicted"/>
<feature type="signal peptide" evidence="1">
    <location>
        <begin position="1"/>
        <end position="22"/>
    </location>
</feature>
<dbReference type="PaxDb" id="3708-A0A078HB44"/>
<dbReference type="Gramene" id="CDY35610">
    <property type="protein sequence ID" value="CDY35610"/>
    <property type="gene ID" value="GSBRNA2T00058967001"/>
</dbReference>
<protein>
    <submittedName>
        <fullName evidence="2">BnaC01g21320D protein</fullName>
    </submittedName>
</protein>
<sequence>MASSQALFLLTLSMVLISFSLAQSPMMAPSGSINDVVAFSFVVAAHLLLV</sequence>
<dbReference type="Proteomes" id="UP000028999">
    <property type="component" value="Unassembled WGS sequence"/>
</dbReference>
<reference evidence="2 3" key="1">
    <citation type="journal article" date="2014" name="Science">
        <title>Plant genetics. Early allopolyploid evolution in the post-Neolithic Brassica napus oilseed genome.</title>
        <authorList>
            <person name="Chalhoub B."/>
            <person name="Denoeud F."/>
            <person name="Liu S."/>
            <person name="Parkin I.A."/>
            <person name="Tang H."/>
            <person name="Wang X."/>
            <person name="Chiquet J."/>
            <person name="Belcram H."/>
            <person name="Tong C."/>
            <person name="Samans B."/>
            <person name="Correa M."/>
            <person name="Da Silva C."/>
            <person name="Just J."/>
            <person name="Falentin C."/>
            <person name="Koh C.S."/>
            <person name="Le Clainche I."/>
            <person name="Bernard M."/>
            <person name="Bento P."/>
            <person name="Noel B."/>
            <person name="Labadie K."/>
            <person name="Alberti A."/>
            <person name="Charles M."/>
            <person name="Arnaud D."/>
            <person name="Guo H."/>
            <person name="Daviaud C."/>
            <person name="Alamery S."/>
            <person name="Jabbari K."/>
            <person name="Zhao M."/>
            <person name="Edger P.P."/>
            <person name="Chelaifa H."/>
            <person name="Tack D."/>
            <person name="Lassalle G."/>
            <person name="Mestiri I."/>
            <person name="Schnel N."/>
            <person name="Le Paslier M.C."/>
            <person name="Fan G."/>
            <person name="Renault V."/>
            <person name="Bayer P.E."/>
            <person name="Golicz A.A."/>
            <person name="Manoli S."/>
            <person name="Lee T.H."/>
            <person name="Thi V.H."/>
            <person name="Chalabi S."/>
            <person name="Hu Q."/>
            <person name="Fan C."/>
            <person name="Tollenaere R."/>
            <person name="Lu Y."/>
            <person name="Battail C."/>
            <person name="Shen J."/>
            <person name="Sidebottom C.H."/>
            <person name="Wang X."/>
            <person name="Canaguier A."/>
            <person name="Chauveau A."/>
            <person name="Berard A."/>
            <person name="Deniot G."/>
            <person name="Guan M."/>
            <person name="Liu Z."/>
            <person name="Sun F."/>
            <person name="Lim Y.P."/>
            <person name="Lyons E."/>
            <person name="Town C.D."/>
            <person name="Bancroft I."/>
            <person name="Wang X."/>
            <person name="Meng J."/>
            <person name="Ma J."/>
            <person name="Pires J.C."/>
            <person name="King G.J."/>
            <person name="Brunel D."/>
            <person name="Delourme R."/>
            <person name="Renard M."/>
            <person name="Aury J.M."/>
            <person name="Adams K.L."/>
            <person name="Batley J."/>
            <person name="Snowdon R.J."/>
            <person name="Tost J."/>
            <person name="Edwards D."/>
            <person name="Zhou Y."/>
            <person name="Hua W."/>
            <person name="Sharpe A.G."/>
            <person name="Paterson A.H."/>
            <person name="Guan C."/>
            <person name="Wincker P."/>
        </authorList>
    </citation>
    <scope>NUCLEOTIDE SEQUENCE [LARGE SCALE GENOMIC DNA]</scope>
    <source>
        <strain evidence="3">cv. Darmor-bzh</strain>
    </source>
</reference>
<name>A0A078HB44_BRANA</name>
<feature type="chain" id="PRO_5001736716" evidence="1">
    <location>
        <begin position="23"/>
        <end position="50"/>
    </location>
</feature>
<accession>A0A078HB44</accession>
<evidence type="ECO:0000256" key="1">
    <source>
        <dbReference type="SAM" id="SignalP"/>
    </source>
</evidence>